<evidence type="ECO:0000313" key="2">
    <source>
        <dbReference type="EMBL" id="PHJ19537.1"/>
    </source>
</evidence>
<feature type="region of interest" description="Disordered" evidence="1">
    <location>
        <begin position="743"/>
        <end position="1013"/>
    </location>
</feature>
<feature type="region of interest" description="Disordered" evidence="1">
    <location>
        <begin position="439"/>
        <end position="728"/>
    </location>
</feature>
<feature type="compositionally biased region" description="Basic and acidic residues" evidence="1">
    <location>
        <begin position="1215"/>
        <end position="1264"/>
    </location>
</feature>
<feature type="region of interest" description="Disordered" evidence="1">
    <location>
        <begin position="190"/>
        <end position="237"/>
    </location>
</feature>
<proteinExistence type="predicted"/>
<feature type="compositionally biased region" description="Gly residues" evidence="1">
    <location>
        <begin position="601"/>
        <end position="610"/>
    </location>
</feature>
<feature type="compositionally biased region" description="Basic and acidic residues" evidence="1">
    <location>
        <begin position="958"/>
        <end position="969"/>
    </location>
</feature>
<dbReference type="GeneID" id="94429999"/>
<feature type="region of interest" description="Disordered" evidence="1">
    <location>
        <begin position="1026"/>
        <end position="1309"/>
    </location>
</feature>
<accession>A0A2C6KPR1</accession>
<feature type="non-terminal residue" evidence="2">
    <location>
        <position position="1419"/>
    </location>
</feature>
<feature type="compositionally biased region" description="Basic and acidic residues" evidence="1">
    <location>
        <begin position="694"/>
        <end position="715"/>
    </location>
</feature>
<dbReference type="Proteomes" id="UP000221165">
    <property type="component" value="Unassembled WGS sequence"/>
</dbReference>
<keyword evidence="3" id="KW-1185">Reference proteome</keyword>
<feature type="compositionally biased region" description="Basic residues" evidence="1">
    <location>
        <begin position="544"/>
        <end position="554"/>
    </location>
</feature>
<feature type="compositionally biased region" description="Low complexity" evidence="1">
    <location>
        <begin position="611"/>
        <end position="626"/>
    </location>
</feature>
<feature type="compositionally biased region" description="Low complexity" evidence="1">
    <location>
        <begin position="767"/>
        <end position="803"/>
    </location>
</feature>
<evidence type="ECO:0000313" key="3">
    <source>
        <dbReference type="Proteomes" id="UP000221165"/>
    </source>
</evidence>
<feature type="compositionally biased region" description="Basic and acidic residues" evidence="1">
    <location>
        <begin position="914"/>
        <end position="933"/>
    </location>
</feature>
<dbReference type="VEuPathDB" id="ToxoDB:CSUI_006634"/>
<name>A0A2C6KPR1_9APIC</name>
<organism evidence="2 3">
    <name type="scientific">Cystoisospora suis</name>
    <dbReference type="NCBI Taxonomy" id="483139"/>
    <lineage>
        <taxon>Eukaryota</taxon>
        <taxon>Sar</taxon>
        <taxon>Alveolata</taxon>
        <taxon>Apicomplexa</taxon>
        <taxon>Conoidasida</taxon>
        <taxon>Coccidia</taxon>
        <taxon>Eucoccidiorida</taxon>
        <taxon>Eimeriorina</taxon>
        <taxon>Sarcocystidae</taxon>
        <taxon>Cystoisospora</taxon>
    </lineage>
</organism>
<dbReference type="OrthoDB" id="347976at2759"/>
<feature type="compositionally biased region" description="Basic and acidic residues" evidence="1">
    <location>
        <begin position="488"/>
        <end position="502"/>
    </location>
</feature>
<feature type="compositionally biased region" description="Basic and acidic residues" evidence="1">
    <location>
        <begin position="654"/>
        <end position="669"/>
    </location>
</feature>
<reference evidence="2 3" key="1">
    <citation type="journal article" date="2017" name="Int. J. Parasitol.">
        <title>The genome of the protozoan parasite Cystoisospora suis and a reverse vaccinology approach to identify vaccine candidates.</title>
        <authorList>
            <person name="Palmieri N."/>
            <person name="Shrestha A."/>
            <person name="Ruttkowski B."/>
            <person name="Beck T."/>
            <person name="Vogl C."/>
            <person name="Tomley F."/>
            <person name="Blake D.P."/>
            <person name="Joachim A."/>
        </authorList>
    </citation>
    <scope>NUCLEOTIDE SEQUENCE [LARGE SCALE GENOMIC DNA]</scope>
    <source>
        <strain evidence="2 3">Wien I</strain>
    </source>
</reference>
<feature type="compositionally biased region" description="Basic residues" evidence="1">
    <location>
        <begin position="408"/>
        <end position="422"/>
    </location>
</feature>
<feature type="compositionally biased region" description="Basic and acidic residues" evidence="1">
    <location>
        <begin position="1062"/>
        <end position="1077"/>
    </location>
</feature>
<protein>
    <submittedName>
        <fullName evidence="2">Amine-terminal region of a tm vesicle-mediated sorter</fullName>
    </submittedName>
</protein>
<feature type="compositionally biased region" description="Basic and acidic residues" evidence="1">
    <location>
        <begin position="1175"/>
        <end position="1190"/>
    </location>
</feature>
<feature type="compositionally biased region" description="Basic and acidic residues" evidence="1">
    <location>
        <begin position="290"/>
        <end position="302"/>
    </location>
</feature>
<dbReference type="EMBL" id="MIGC01003371">
    <property type="protein sequence ID" value="PHJ19537.1"/>
    <property type="molecule type" value="Genomic_DNA"/>
</dbReference>
<feature type="compositionally biased region" description="Low complexity" evidence="1">
    <location>
        <begin position="521"/>
        <end position="537"/>
    </location>
</feature>
<evidence type="ECO:0000256" key="1">
    <source>
        <dbReference type="SAM" id="MobiDB-lite"/>
    </source>
</evidence>
<feature type="compositionally biased region" description="Low complexity" evidence="1">
    <location>
        <begin position="743"/>
        <end position="754"/>
    </location>
</feature>
<feature type="compositionally biased region" description="Acidic residues" evidence="1">
    <location>
        <begin position="263"/>
        <end position="277"/>
    </location>
</feature>
<feature type="compositionally biased region" description="Basic and acidic residues" evidence="1">
    <location>
        <begin position="1138"/>
        <end position="1152"/>
    </location>
</feature>
<feature type="compositionally biased region" description="Gly residues" evidence="1">
    <location>
        <begin position="199"/>
        <end position="215"/>
    </location>
</feature>
<sequence length="1419" mass="155187">MLSSALADIINNAASEFVVGLDSNQLDFSGLLGGKVDLRHLQLKQAVFDFLSMPVSLVFNYIGRIRAEIPLYSLMTSPLEVEVDDVLIVLATRPTEEWDAEAFKDLYILQKKSSLESGEFKAMFSAIEGGLLWSTILTLAGNIRAAVRNIHLRIEDFHSRSGSSSSTGDGRAFSLGLCLKGVVLHSAPRGSNTKRMQAVGGGYLNTGRGRQGGRGNRADLFWGDDGGGDGRDGRGGEACGSCSPLSPYFVCGGDRGGNRDLKGDEEEDSLEDEEDEDYERRSTKKLSSSRRQDKGTRDGQRGDDDEDGQGVHTEDEGDTEDGGNKRKRCLSDEDGKRSRQSSSSVWSYRNDEAKKSACSGWGCGDSGREGLGDGDDEFIERTRDTGGGWLSCMMRPWRRQNGDEEIRIRKRGRKRASHHPRIKPTDSWIPYLRYFCDPLPSPSPVEGSDPKKTKKSEETKKDSSLTTPQRDRQAEGSSPGVTPKKKTERKDEIRTEEGEPKQQRQQKALSLGEKDGHEASRTLLKSRSSKASSSSPSSPLPLPSRHHPYASSRRHSGDPRSNSDDGSSEGEAAGLLSSDHLGSSRRSLDPDRKKMRNRGVSEGGGRGGGRSSISHRSSSLSRPSMSPQNEDDDLSWTGLSPDDYIRSSFLGGVKGEEERRERESKHSSDGRSMSIKMPTGREDQSRTSSRRSMHRDNDEGYREGKGLSASEEERGKKRGSSYSFSSASMVGAPFPSSRYFSFFSSSSSSSFPQSLAEASAFDTEGQPSRSSCFSSSPSSSPRFSSPPLSPVSTPSRASSSLTLGEQGEREDKISRQQVVSYDLDQEEEALSSRRQVFLLSRNDPSCQASPPPSSSSSPSPRYSSSSSSRPQGVSSSLGRAAGESGGRAEVKASPFKGTSSSAFSSHRFTSSMKTFERGEGEEYVHHFSSHEDGNGEVFYDALSDGVVGEETSPVNLHHPGDQEKTDRSASRPSVDKTGGGGKAQRRSSLFLPFSPRGSTPTRHASSRGSSSSRLFSTLSVFPQAAAQNRTSLVGGGEGEDKKNKKKTGRPPAGMVASSAYSEDVRQGEEDKKKKNEGEEGSTGNLVRKAAGHLAGKMSSMGAFFSKRGRTITTQEEEGEGDEKREREKNASSQQQGEKTNHDDHNTMNKKENLSSSFSRRGEAQGMKGQMVPTPRTREKGEGGGEKHQAEQELAGASRQEEKLHASAPLSTTTPRQEERNDSKGDRKEGEEKEKKEEIQVQSKKDHGLKKAEKQMNGEKKEHLKTTTTFEEGEAQDQTEGKGKSTGPITAGGKESRQSSSSSSPPRRETVTLTLDISTAKEFHDFLVSLWDIRHEYIVDPDLFQGQAKLYLSLVPTIPKGGPIERCWSSWGADRRLPEELKEPLPSCGVFVTLADLRVTFSETQALCLWKWLEYYFLLY</sequence>
<feature type="compositionally biased region" description="Low complexity" evidence="1">
    <location>
        <begin position="844"/>
        <end position="882"/>
    </location>
</feature>
<feature type="region of interest" description="Disordered" evidence="1">
    <location>
        <begin position="253"/>
        <end position="424"/>
    </location>
</feature>
<comment type="caution">
    <text evidence="2">The sequence shown here is derived from an EMBL/GenBank/DDBJ whole genome shotgun (WGS) entry which is preliminary data.</text>
</comment>
<feature type="compositionally biased region" description="Low complexity" evidence="1">
    <location>
        <begin position="898"/>
        <end position="911"/>
    </location>
</feature>
<gene>
    <name evidence="2" type="ORF">CSUI_006634</name>
</gene>
<feature type="compositionally biased region" description="Basic and acidic residues" evidence="1">
    <location>
        <begin position="448"/>
        <end position="474"/>
    </location>
</feature>
<dbReference type="RefSeq" id="XP_067921236.1">
    <property type="nucleotide sequence ID" value="XM_068066788.1"/>
</dbReference>